<feature type="domain" description="Tyr recombinase" evidence="4">
    <location>
        <begin position="144"/>
        <end position="354"/>
    </location>
</feature>
<dbReference type="Pfam" id="PF00589">
    <property type="entry name" value="Phage_integrase"/>
    <property type="match status" value="1"/>
</dbReference>
<name>A0A175S374_9MICO</name>
<dbReference type="Gene3D" id="1.10.443.10">
    <property type="entry name" value="Intergrase catalytic core"/>
    <property type="match status" value="1"/>
</dbReference>
<evidence type="ECO:0000256" key="3">
    <source>
        <dbReference type="ARBA" id="ARBA00023172"/>
    </source>
</evidence>
<dbReference type="InterPro" id="IPR011010">
    <property type="entry name" value="DNA_brk_join_enz"/>
</dbReference>
<accession>A0A175S374</accession>
<reference evidence="5 6" key="1">
    <citation type="journal article" date="2016" name="Front. Microbiol.">
        <title>Genomic Resource of Rice Seed Associated Bacteria.</title>
        <authorList>
            <person name="Midha S."/>
            <person name="Bansal K."/>
            <person name="Sharma S."/>
            <person name="Kumar N."/>
            <person name="Patil P.P."/>
            <person name="Chaudhry V."/>
            <person name="Patil P.B."/>
        </authorList>
    </citation>
    <scope>NUCLEOTIDE SEQUENCE [LARGE SCALE GENOMIC DNA]</scope>
    <source>
        <strain evidence="5 6">NS184</strain>
    </source>
</reference>
<dbReference type="GO" id="GO:0015074">
    <property type="term" value="P:DNA integration"/>
    <property type="evidence" value="ECO:0007669"/>
    <property type="project" value="InterPro"/>
</dbReference>
<evidence type="ECO:0000313" key="6">
    <source>
        <dbReference type="Proteomes" id="UP000078252"/>
    </source>
</evidence>
<evidence type="ECO:0000313" key="5">
    <source>
        <dbReference type="EMBL" id="KTR10368.1"/>
    </source>
</evidence>
<organism evidence="5 6">
    <name type="scientific">Curtobacterium luteum</name>
    <dbReference type="NCBI Taxonomy" id="33881"/>
    <lineage>
        <taxon>Bacteria</taxon>
        <taxon>Bacillati</taxon>
        <taxon>Actinomycetota</taxon>
        <taxon>Actinomycetes</taxon>
        <taxon>Micrococcales</taxon>
        <taxon>Microbacteriaceae</taxon>
        <taxon>Curtobacterium</taxon>
    </lineage>
</organism>
<keyword evidence="3" id="KW-0233">DNA recombination</keyword>
<dbReference type="SUPFAM" id="SSF56349">
    <property type="entry name" value="DNA breaking-rejoining enzymes"/>
    <property type="match status" value="1"/>
</dbReference>
<dbReference type="Proteomes" id="UP000078252">
    <property type="component" value="Unassembled WGS sequence"/>
</dbReference>
<dbReference type="InterPro" id="IPR050090">
    <property type="entry name" value="Tyrosine_recombinase_XerCD"/>
</dbReference>
<protein>
    <submittedName>
        <fullName evidence="5">Integrase</fullName>
    </submittedName>
</protein>
<dbReference type="PANTHER" id="PTHR30349:SF41">
    <property type="entry name" value="INTEGRASE_RECOMBINASE PROTEIN MJ0367-RELATED"/>
    <property type="match status" value="1"/>
</dbReference>
<comment type="caution">
    <text evidence="5">The sequence shown here is derived from an EMBL/GenBank/DDBJ whole genome shotgun (WGS) entry which is preliminary data.</text>
</comment>
<dbReference type="InterPro" id="IPR013762">
    <property type="entry name" value="Integrase-like_cat_sf"/>
</dbReference>
<dbReference type="RefSeq" id="WP_058724389.1">
    <property type="nucleotide sequence ID" value="NZ_LDQC01000009.1"/>
</dbReference>
<keyword evidence="2" id="KW-0238">DNA-binding</keyword>
<dbReference type="OrthoDB" id="3698359at2"/>
<proteinExistence type="inferred from homology"/>
<comment type="similarity">
    <text evidence="1">Belongs to the 'phage' integrase family.</text>
</comment>
<dbReference type="GO" id="GO:0006310">
    <property type="term" value="P:DNA recombination"/>
    <property type="evidence" value="ECO:0007669"/>
    <property type="project" value="UniProtKB-KW"/>
</dbReference>
<dbReference type="InterPro" id="IPR002104">
    <property type="entry name" value="Integrase_catalytic"/>
</dbReference>
<sequence>MTVDDRGLFVVDPHRLPLLRPDAQTFEEMLHGFRNQQLARSLALKTVEQRERLVRIFVDHAGTYPWDWTLQSVDEFFADRRSVHHNLHTTIRSYQNALKLFCDYVCDPGYGWVERCLELFGTHPVRVINDWNTARHVQDVEHGGGRRAFTRGELQSLFDVADDDADRIARLGRKGWMSAFRDATVLKTAYMFGLRINEVRHLQTVDFTRNPYAPEFGKYGHLNVRFGKAMKGSGYKQRNVLAVLPWGSEILSEWVERSARFRGESLDLFPTERSTLVSEATLQSKFRRVRAEIGLGEEVTFHSLRRSYITHLIEDGFDALFVQQQVGHEYASTTAIYTGVSSDYRTSTLRAVLDGMMGDALQTTTGSS</sequence>
<dbReference type="PATRIC" id="fig|33881.3.peg.3354"/>
<dbReference type="CDD" id="cd00397">
    <property type="entry name" value="DNA_BRE_C"/>
    <property type="match status" value="1"/>
</dbReference>
<evidence type="ECO:0000256" key="2">
    <source>
        <dbReference type="ARBA" id="ARBA00023125"/>
    </source>
</evidence>
<dbReference type="GO" id="GO:0003677">
    <property type="term" value="F:DNA binding"/>
    <property type="evidence" value="ECO:0007669"/>
    <property type="project" value="UniProtKB-KW"/>
</dbReference>
<gene>
    <name evidence="5" type="ORF">NS184_01550</name>
</gene>
<dbReference type="PROSITE" id="PS51898">
    <property type="entry name" value="TYR_RECOMBINASE"/>
    <property type="match status" value="1"/>
</dbReference>
<dbReference type="PANTHER" id="PTHR30349">
    <property type="entry name" value="PHAGE INTEGRASE-RELATED"/>
    <property type="match status" value="1"/>
</dbReference>
<evidence type="ECO:0000256" key="1">
    <source>
        <dbReference type="ARBA" id="ARBA00008857"/>
    </source>
</evidence>
<dbReference type="AlphaFoldDB" id="A0A175S374"/>
<dbReference type="STRING" id="33881.NS184_01550"/>
<evidence type="ECO:0000259" key="4">
    <source>
        <dbReference type="PROSITE" id="PS51898"/>
    </source>
</evidence>
<dbReference type="EMBL" id="LDQC01000009">
    <property type="protein sequence ID" value="KTR10368.1"/>
    <property type="molecule type" value="Genomic_DNA"/>
</dbReference>